<accession>A0A4V5ZZH2</accession>
<evidence type="ECO:0008006" key="17">
    <source>
        <dbReference type="Google" id="ProtNLM"/>
    </source>
</evidence>
<evidence type="ECO:0000256" key="1">
    <source>
        <dbReference type="ARBA" id="ARBA00004123"/>
    </source>
</evidence>
<dbReference type="AlphaFoldDB" id="A0A4V5ZZH2"/>
<keyword evidence="16" id="KW-1185">Reference proteome</keyword>
<comment type="subcellular location">
    <subcellularLocation>
        <location evidence="1 11">Nucleus</location>
    </subcellularLocation>
</comment>
<comment type="similarity">
    <text evidence="2 11">Belongs to the nuclear hormone receptor family.</text>
</comment>
<evidence type="ECO:0000256" key="12">
    <source>
        <dbReference type="SAM" id="MobiDB-lite"/>
    </source>
</evidence>
<proteinExistence type="inferred from homology"/>
<feature type="domain" description="Nuclear receptor" evidence="13">
    <location>
        <begin position="21"/>
        <end position="99"/>
    </location>
</feature>
<protein>
    <recommendedName>
        <fullName evidence="17">Nuclear receptor domain-containing protein</fullName>
    </recommendedName>
</protein>
<comment type="caution">
    <text evidence="15">The sequence shown here is derived from an EMBL/GenBank/DDBJ whole genome shotgun (WGS) entry which is preliminary data.</text>
</comment>
<dbReference type="SUPFAM" id="SSF48508">
    <property type="entry name" value="Nuclear receptor ligand-binding domain"/>
    <property type="match status" value="1"/>
</dbReference>
<dbReference type="GO" id="GO:0008270">
    <property type="term" value="F:zinc ion binding"/>
    <property type="evidence" value="ECO:0007669"/>
    <property type="project" value="UniProtKB-KW"/>
</dbReference>
<evidence type="ECO:0000259" key="13">
    <source>
        <dbReference type="PROSITE" id="PS51030"/>
    </source>
</evidence>
<dbReference type="PROSITE" id="PS51030">
    <property type="entry name" value="NUCLEAR_REC_DBD_2"/>
    <property type="match status" value="1"/>
</dbReference>
<dbReference type="GO" id="GO:0000978">
    <property type="term" value="F:RNA polymerase II cis-regulatory region sequence-specific DNA binding"/>
    <property type="evidence" value="ECO:0007669"/>
    <property type="project" value="InterPro"/>
</dbReference>
<evidence type="ECO:0000313" key="16">
    <source>
        <dbReference type="Proteomes" id="UP000298663"/>
    </source>
</evidence>
<evidence type="ECO:0000256" key="6">
    <source>
        <dbReference type="ARBA" id="ARBA00023015"/>
    </source>
</evidence>
<organism evidence="15 16">
    <name type="scientific">Steinernema carpocapsae</name>
    <name type="common">Entomopathogenic nematode</name>
    <dbReference type="NCBI Taxonomy" id="34508"/>
    <lineage>
        <taxon>Eukaryota</taxon>
        <taxon>Metazoa</taxon>
        <taxon>Ecdysozoa</taxon>
        <taxon>Nematoda</taxon>
        <taxon>Chromadorea</taxon>
        <taxon>Rhabditida</taxon>
        <taxon>Tylenchina</taxon>
        <taxon>Panagrolaimomorpha</taxon>
        <taxon>Strongyloidoidea</taxon>
        <taxon>Steinernematidae</taxon>
        <taxon>Steinernema</taxon>
    </lineage>
</organism>
<dbReference type="InterPro" id="IPR013088">
    <property type="entry name" value="Znf_NHR/GATA"/>
</dbReference>
<evidence type="ECO:0000256" key="5">
    <source>
        <dbReference type="ARBA" id="ARBA00022833"/>
    </source>
</evidence>
<reference evidence="15 16" key="1">
    <citation type="journal article" date="2015" name="Genome Biol.">
        <title>Comparative genomics of Steinernema reveals deeply conserved gene regulatory networks.</title>
        <authorList>
            <person name="Dillman A.R."/>
            <person name="Macchietto M."/>
            <person name="Porter C.F."/>
            <person name="Rogers A."/>
            <person name="Williams B."/>
            <person name="Antoshechkin I."/>
            <person name="Lee M.M."/>
            <person name="Goodwin Z."/>
            <person name="Lu X."/>
            <person name="Lewis E.E."/>
            <person name="Goodrich-Blair H."/>
            <person name="Stock S.P."/>
            <person name="Adams B.J."/>
            <person name="Sternberg P.W."/>
            <person name="Mortazavi A."/>
        </authorList>
    </citation>
    <scope>NUCLEOTIDE SEQUENCE [LARGE SCALE GENOMIC DNA]</scope>
    <source>
        <strain evidence="15 16">ALL</strain>
    </source>
</reference>
<dbReference type="PANTHER" id="PTHR46397:SF5">
    <property type="entry name" value="NUCLEAR HORMONE RECEPTOR FAMILY MEMBER NHR-20"/>
    <property type="match status" value="1"/>
</dbReference>
<dbReference type="GO" id="GO:0003700">
    <property type="term" value="F:DNA-binding transcription factor activity"/>
    <property type="evidence" value="ECO:0007669"/>
    <property type="project" value="InterPro"/>
</dbReference>
<keyword evidence="10 11" id="KW-0539">Nucleus</keyword>
<feature type="domain" description="NR LBD" evidence="14">
    <location>
        <begin position="199"/>
        <end position="485"/>
    </location>
</feature>
<feature type="compositionally biased region" description="Polar residues" evidence="12">
    <location>
        <begin position="179"/>
        <end position="193"/>
    </location>
</feature>
<dbReference type="Gene3D" id="3.30.50.10">
    <property type="entry name" value="Erythroid Transcription Factor GATA-1, subunit A"/>
    <property type="match status" value="1"/>
</dbReference>
<name>A0A4V5ZZH2_STECR</name>
<dbReference type="OrthoDB" id="5799427at2759"/>
<dbReference type="Pfam" id="PF00104">
    <property type="entry name" value="Hormone_recep"/>
    <property type="match status" value="1"/>
</dbReference>
<dbReference type="InterPro" id="IPR001628">
    <property type="entry name" value="Znf_hrmn_rcpt"/>
</dbReference>
<keyword evidence="3 11" id="KW-0479">Metal-binding</keyword>
<dbReference type="InterPro" id="IPR049636">
    <property type="entry name" value="HNF4-like_DBD"/>
</dbReference>
<keyword evidence="4 11" id="KW-0863">Zinc-finger</keyword>
<gene>
    <name evidence="15" type="ORF">L596_023661</name>
</gene>
<dbReference type="InterPro" id="IPR035500">
    <property type="entry name" value="NHR-like_dom_sf"/>
</dbReference>
<dbReference type="SUPFAM" id="SSF57716">
    <property type="entry name" value="Glucocorticoid receptor-like (DNA-binding domain)"/>
    <property type="match status" value="1"/>
</dbReference>
<sequence length="488" mass="55909">MPPVVVAVAETRPLSARILRELKCAICASHASGFHFDAQSCSACAAFFRRTVVLDKAYQCQSKETPYACKVHYQEPKSCRACRFSKCLKAGMDKNSVQPQKTKEQKQRSYFTKSGLKRNKRFAVQEVRVALDRKICVQSPSSTISPPLSVAIPSPEGALTHASSVPSPETAAWAPIGYSTPSTSSPVDSNSPKFNFDGSYNHHHQQLQHPQPLQNQYIQQQQYYYQQNVLASLVNEELNLAEKRRLVFRNCDAKNIFESGHNAYSIDDIKPLSFKAYRESIRTHILFVRDWLRAWPEFQYLRTEDQMTFLRKCVLYHIVIDPVMLTMQIGDNSKFVMQNGGYVSTTELSNDGWEDEEEITGATKKAIYWPLLHRVLNEILRPIANIGLFYEEIVALKAFVCYRGTYGDIHKSGHDIINSRTDQLQNALYRFYDEKHIPRDRIGQVILLTSSVLEVSHDFVLGHHQIEFFKLWGLDSLLVQMLHHYGRH</sequence>
<dbReference type="Gene3D" id="1.10.565.10">
    <property type="entry name" value="Retinoid X Receptor"/>
    <property type="match status" value="1"/>
</dbReference>
<dbReference type="Pfam" id="PF00105">
    <property type="entry name" value="zf-C4"/>
    <property type="match status" value="1"/>
</dbReference>
<keyword evidence="5 11" id="KW-0862">Zinc</keyword>
<dbReference type="InterPro" id="IPR000536">
    <property type="entry name" value="Nucl_hrmn_rcpt_lig-bd"/>
</dbReference>
<evidence type="ECO:0000256" key="3">
    <source>
        <dbReference type="ARBA" id="ARBA00022723"/>
    </source>
</evidence>
<dbReference type="SMART" id="SM00399">
    <property type="entry name" value="ZnF_C4"/>
    <property type="match status" value="1"/>
</dbReference>
<evidence type="ECO:0000259" key="14">
    <source>
        <dbReference type="PROSITE" id="PS51843"/>
    </source>
</evidence>
<feature type="region of interest" description="Disordered" evidence="12">
    <location>
        <begin position="176"/>
        <end position="211"/>
    </location>
</feature>
<dbReference type="SMART" id="SM00430">
    <property type="entry name" value="HOLI"/>
    <property type="match status" value="1"/>
</dbReference>
<keyword evidence="7 11" id="KW-0238">DNA-binding</keyword>
<evidence type="ECO:0000256" key="9">
    <source>
        <dbReference type="ARBA" id="ARBA00023170"/>
    </source>
</evidence>
<dbReference type="GO" id="GO:0005634">
    <property type="term" value="C:nucleus"/>
    <property type="evidence" value="ECO:0007669"/>
    <property type="project" value="UniProtKB-SubCell"/>
</dbReference>
<keyword evidence="9 11" id="KW-0675">Receptor</keyword>
<dbReference type="PRINTS" id="PR00047">
    <property type="entry name" value="STROIDFINGER"/>
</dbReference>
<dbReference type="PANTHER" id="PTHR46397">
    <property type="entry name" value="NUCLEAR HORMONE RECEPTOR FAMILY-RELATED"/>
    <property type="match status" value="1"/>
</dbReference>
<evidence type="ECO:0000256" key="8">
    <source>
        <dbReference type="ARBA" id="ARBA00023163"/>
    </source>
</evidence>
<evidence type="ECO:0000256" key="7">
    <source>
        <dbReference type="ARBA" id="ARBA00023125"/>
    </source>
</evidence>
<dbReference type="PROSITE" id="PS51843">
    <property type="entry name" value="NR_LBD"/>
    <property type="match status" value="1"/>
</dbReference>
<keyword evidence="6 11" id="KW-0805">Transcription regulation</keyword>
<keyword evidence="8 11" id="KW-0804">Transcription</keyword>
<evidence type="ECO:0000256" key="4">
    <source>
        <dbReference type="ARBA" id="ARBA00022771"/>
    </source>
</evidence>
<evidence type="ECO:0000256" key="11">
    <source>
        <dbReference type="RuleBase" id="RU004334"/>
    </source>
</evidence>
<reference evidence="15 16" key="2">
    <citation type="journal article" date="2019" name="G3 (Bethesda)">
        <title>Hybrid Assembly of the Genome of the Entomopathogenic Nematode Steinernema carpocapsae Identifies the X-Chromosome.</title>
        <authorList>
            <person name="Serra L."/>
            <person name="Macchietto M."/>
            <person name="Macias-Munoz A."/>
            <person name="McGill C.J."/>
            <person name="Rodriguez I.M."/>
            <person name="Rodriguez B."/>
            <person name="Murad R."/>
            <person name="Mortazavi A."/>
        </authorList>
    </citation>
    <scope>NUCLEOTIDE SEQUENCE [LARGE SCALE GENOMIC DNA]</scope>
    <source>
        <strain evidence="15 16">ALL</strain>
    </source>
</reference>
<dbReference type="EMBL" id="AZBU02000008">
    <property type="protein sequence ID" value="TKR67515.1"/>
    <property type="molecule type" value="Genomic_DNA"/>
</dbReference>
<dbReference type="Proteomes" id="UP000298663">
    <property type="component" value="Unassembled WGS sequence"/>
</dbReference>
<evidence type="ECO:0000313" key="15">
    <source>
        <dbReference type="EMBL" id="TKR67515.1"/>
    </source>
</evidence>
<evidence type="ECO:0000256" key="2">
    <source>
        <dbReference type="ARBA" id="ARBA00005993"/>
    </source>
</evidence>
<evidence type="ECO:0000256" key="10">
    <source>
        <dbReference type="ARBA" id="ARBA00023242"/>
    </source>
</evidence>
<dbReference type="STRING" id="34508.A0A4V5ZZH2"/>
<dbReference type="PROSITE" id="PS00031">
    <property type="entry name" value="NUCLEAR_REC_DBD_1"/>
    <property type="match status" value="1"/>
</dbReference>
<dbReference type="CDD" id="cd06960">
    <property type="entry name" value="NR_DBD_HNF4A"/>
    <property type="match status" value="1"/>
</dbReference>